<gene>
    <name evidence="1" type="ORF">BA177_02915</name>
</gene>
<proteinExistence type="predicted"/>
<dbReference type="AlphaFoldDB" id="A0A193LCZ6"/>
<evidence type="ECO:0000313" key="1">
    <source>
        <dbReference type="EMBL" id="ANO50306.1"/>
    </source>
</evidence>
<sequence length="87" mass="9533">MVGTGRSEPGQLRQLCGIGTGALPGPRCIASKRTRGLIQCRNSCGVHADQRFFGSNLWLKSLFPVYSATMMKNALNPENRRNRQAIA</sequence>
<dbReference type="Proteomes" id="UP000092695">
    <property type="component" value="Chromosome"/>
</dbReference>
<organism evidence="1 2">
    <name type="scientific">Woeseia oceani</name>
    <dbReference type="NCBI Taxonomy" id="1548547"/>
    <lineage>
        <taxon>Bacteria</taxon>
        <taxon>Pseudomonadati</taxon>
        <taxon>Pseudomonadota</taxon>
        <taxon>Gammaproteobacteria</taxon>
        <taxon>Woeseiales</taxon>
        <taxon>Woeseiaceae</taxon>
        <taxon>Woeseia</taxon>
    </lineage>
</organism>
<accession>A0A193LCZ6</accession>
<keyword evidence="2" id="KW-1185">Reference proteome</keyword>
<name>A0A193LCZ6_9GAMM</name>
<dbReference type="EMBL" id="CP016268">
    <property type="protein sequence ID" value="ANO50306.1"/>
    <property type="molecule type" value="Genomic_DNA"/>
</dbReference>
<dbReference type="KEGG" id="woc:BA177_02915"/>
<dbReference type="STRING" id="1548547.BA177_02915"/>
<reference evidence="1 2" key="1">
    <citation type="submission" date="2016-06" db="EMBL/GenBank/DDBJ databases">
        <title>Complete genome sequence of a deep-branching marine Gamma Proteobacterium Woeseia oceani type strain XK5.</title>
        <authorList>
            <person name="Mu D."/>
            <person name="Du Z."/>
        </authorList>
    </citation>
    <scope>NUCLEOTIDE SEQUENCE [LARGE SCALE GENOMIC DNA]</scope>
    <source>
        <strain evidence="1 2">XK5</strain>
    </source>
</reference>
<protein>
    <submittedName>
        <fullName evidence="1">Uncharacterized protein</fullName>
    </submittedName>
</protein>
<evidence type="ECO:0000313" key="2">
    <source>
        <dbReference type="Proteomes" id="UP000092695"/>
    </source>
</evidence>